<dbReference type="EMBL" id="JBHRTP010000109">
    <property type="protein sequence ID" value="MFC3111281.1"/>
    <property type="molecule type" value="Genomic_DNA"/>
</dbReference>
<evidence type="ECO:0000259" key="2">
    <source>
        <dbReference type="Pfam" id="PF01051"/>
    </source>
</evidence>
<name>A0ABV7FB77_9BURK</name>
<feature type="domain" description="Initiator Rep protein WH1" evidence="2">
    <location>
        <begin position="38"/>
        <end position="168"/>
    </location>
</feature>
<organism evidence="3 4">
    <name type="scientific">Undibacterium arcticum</name>
    <dbReference type="NCBI Taxonomy" id="1762892"/>
    <lineage>
        <taxon>Bacteria</taxon>
        <taxon>Pseudomonadati</taxon>
        <taxon>Pseudomonadota</taxon>
        <taxon>Betaproteobacteria</taxon>
        <taxon>Burkholderiales</taxon>
        <taxon>Oxalobacteraceae</taxon>
        <taxon>Undibacterium</taxon>
    </lineage>
</organism>
<sequence length="432" mass="50152">MAKKPEANSEQFSLDIFQLKPQILKKPVQAVHMGVIDGSMTRTQRLMWNAMLKNAHDGTSRDGMYSIRRSELMDMIDYTSPNRKHFKDTLMQMQKIAVQWDVLSQDGNEMWASCILLPTVAMDKEHVYYSYSPQIKPMLFDPKIFARIDLRIQRQLRLDCATALFEWCVRYRSVKKTVVMPWTEWRWAIYGSIDATSTLNQYKYFKKDKLLPAIREINLRSDITIELIEVKDGRRVADLQFIVQEKPIFLVTDENRKKSEEWDSRLEAWGIKEKERVAILAKYSHNVLEAHYQYTVKRLSDPSLPQLRNVGAYFKNALENQRAKDQVKSDSPRNDGQTNAIIAGLLEEFNAQRNKDAEGYFNEVPADMQKGFVEEFNDGVTEPSERINFASMPPYRHLISFYKWLANKVWGPASDGEILGFALKHGAIKSNS</sequence>
<keyword evidence="4" id="KW-1185">Reference proteome</keyword>
<evidence type="ECO:0000256" key="1">
    <source>
        <dbReference type="ARBA" id="ARBA00038283"/>
    </source>
</evidence>
<dbReference type="InterPro" id="IPR000525">
    <property type="entry name" value="Initiator_Rep_WH1"/>
</dbReference>
<dbReference type="Pfam" id="PF21205">
    <property type="entry name" value="Rep3_C"/>
    <property type="match status" value="1"/>
</dbReference>
<dbReference type="InterPro" id="IPR036390">
    <property type="entry name" value="WH_DNA-bd_sf"/>
</dbReference>
<accession>A0ABV7FB77</accession>
<dbReference type="Pfam" id="PF01051">
    <property type="entry name" value="Rep3_N"/>
    <property type="match status" value="1"/>
</dbReference>
<dbReference type="Gene3D" id="1.10.10.10">
    <property type="entry name" value="Winged helix-like DNA-binding domain superfamily/Winged helix DNA-binding domain"/>
    <property type="match status" value="1"/>
</dbReference>
<gene>
    <name evidence="3" type="ORF">ACFOFO_25610</name>
</gene>
<reference evidence="4" key="1">
    <citation type="journal article" date="2019" name="Int. J. Syst. Evol. Microbiol.">
        <title>The Global Catalogue of Microorganisms (GCM) 10K type strain sequencing project: providing services to taxonomists for standard genome sequencing and annotation.</title>
        <authorList>
            <consortium name="The Broad Institute Genomics Platform"/>
            <consortium name="The Broad Institute Genome Sequencing Center for Infectious Disease"/>
            <person name="Wu L."/>
            <person name="Ma J."/>
        </authorList>
    </citation>
    <scope>NUCLEOTIDE SEQUENCE [LARGE SCALE GENOMIC DNA]</scope>
    <source>
        <strain evidence="4">KCTC 42986</strain>
    </source>
</reference>
<evidence type="ECO:0000313" key="4">
    <source>
        <dbReference type="Proteomes" id="UP001595530"/>
    </source>
</evidence>
<proteinExistence type="inferred from homology"/>
<dbReference type="SUPFAM" id="SSF46785">
    <property type="entry name" value="Winged helix' DNA-binding domain"/>
    <property type="match status" value="1"/>
</dbReference>
<comment type="caution">
    <text evidence="3">The sequence shown here is derived from an EMBL/GenBank/DDBJ whole genome shotgun (WGS) entry which is preliminary data.</text>
</comment>
<dbReference type="Proteomes" id="UP001595530">
    <property type="component" value="Unassembled WGS sequence"/>
</dbReference>
<comment type="similarity">
    <text evidence="1">Belongs to the initiator RepB protein family.</text>
</comment>
<evidence type="ECO:0000313" key="3">
    <source>
        <dbReference type="EMBL" id="MFC3111281.1"/>
    </source>
</evidence>
<dbReference type="InterPro" id="IPR036388">
    <property type="entry name" value="WH-like_DNA-bd_sf"/>
</dbReference>
<protein>
    <submittedName>
        <fullName evidence="3">Replication initiation protein</fullName>
    </submittedName>
</protein>
<dbReference type="RefSeq" id="WP_390333425.1">
    <property type="nucleotide sequence ID" value="NZ_JBHRTP010000109.1"/>
</dbReference>